<gene>
    <name evidence="2" type="ORF">HHI36_014910</name>
</gene>
<evidence type="ECO:0000313" key="3">
    <source>
        <dbReference type="Proteomes" id="UP001516400"/>
    </source>
</evidence>
<dbReference type="InterPro" id="IPR036691">
    <property type="entry name" value="Endo/exonu/phosph_ase_sf"/>
</dbReference>
<organism evidence="2 3">
    <name type="scientific">Cryptolaemus montrouzieri</name>
    <dbReference type="NCBI Taxonomy" id="559131"/>
    <lineage>
        <taxon>Eukaryota</taxon>
        <taxon>Metazoa</taxon>
        <taxon>Ecdysozoa</taxon>
        <taxon>Arthropoda</taxon>
        <taxon>Hexapoda</taxon>
        <taxon>Insecta</taxon>
        <taxon>Pterygota</taxon>
        <taxon>Neoptera</taxon>
        <taxon>Endopterygota</taxon>
        <taxon>Coleoptera</taxon>
        <taxon>Polyphaga</taxon>
        <taxon>Cucujiformia</taxon>
        <taxon>Coccinelloidea</taxon>
        <taxon>Coccinellidae</taxon>
        <taxon>Scymninae</taxon>
        <taxon>Scymnini</taxon>
        <taxon>Cryptolaemus</taxon>
    </lineage>
</organism>
<dbReference type="AlphaFoldDB" id="A0ABD2N439"/>
<name>A0ABD2N439_9CUCU</name>
<dbReference type="EMBL" id="JABFTP020000062">
    <property type="protein sequence ID" value="KAL3273466.1"/>
    <property type="molecule type" value="Genomic_DNA"/>
</dbReference>
<dbReference type="Gene3D" id="3.60.10.10">
    <property type="entry name" value="Endonuclease/exonuclease/phosphatase"/>
    <property type="match status" value="1"/>
</dbReference>
<dbReference type="Pfam" id="PF03372">
    <property type="entry name" value="Exo_endo_phos"/>
    <property type="match status" value="1"/>
</dbReference>
<dbReference type="Proteomes" id="UP001516400">
    <property type="component" value="Unassembled WGS sequence"/>
</dbReference>
<reference evidence="2 3" key="1">
    <citation type="journal article" date="2021" name="BMC Biol.">
        <title>Horizontally acquired antibacterial genes associated with adaptive radiation of ladybird beetles.</title>
        <authorList>
            <person name="Li H.S."/>
            <person name="Tang X.F."/>
            <person name="Huang Y.H."/>
            <person name="Xu Z.Y."/>
            <person name="Chen M.L."/>
            <person name="Du X.Y."/>
            <person name="Qiu B.Y."/>
            <person name="Chen P.T."/>
            <person name="Zhang W."/>
            <person name="Slipinski A."/>
            <person name="Escalona H.E."/>
            <person name="Waterhouse R.M."/>
            <person name="Zwick A."/>
            <person name="Pang H."/>
        </authorList>
    </citation>
    <scope>NUCLEOTIDE SEQUENCE [LARGE SCALE GENOMIC DNA]</scope>
    <source>
        <strain evidence="2">SYSU2018</strain>
    </source>
</reference>
<comment type="caution">
    <text evidence="2">The sequence shown here is derived from an EMBL/GenBank/DDBJ whole genome shotgun (WGS) entry which is preliminary data.</text>
</comment>
<accession>A0ABD2N439</accession>
<evidence type="ECO:0000259" key="1">
    <source>
        <dbReference type="Pfam" id="PF03372"/>
    </source>
</evidence>
<evidence type="ECO:0000313" key="2">
    <source>
        <dbReference type="EMBL" id="KAL3273466.1"/>
    </source>
</evidence>
<keyword evidence="3" id="KW-1185">Reference proteome</keyword>
<dbReference type="InterPro" id="IPR005135">
    <property type="entry name" value="Endo/exonuclease/phosphatase"/>
</dbReference>
<sequence>MRKKINEIEIILGDDDWDIVCVNEPLRAWEVDVLKIGNFCLASRTTACGGGSLILLKPSITSIPVDYINELGLEKNCEICCVYLNELNVIVLNLYRDLAIFLGFRYLKAARIVVTGDFNVHFGSGDGDGTRLYDLMVAFSLKKMISVPTHGKNCIDNIFINFVSDVSEANSLSTAESDHSAVTLKEKEIKTYQNKRSSSISPNEFNDFFVGMAKKLINDLGSAVQM</sequence>
<protein>
    <recommendedName>
        <fullName evidence="1">Endonuclease/exonuclease/phosphatase domain-containing protein</fullName>
    </recommendedName>
</protein>
<proteinExistence type="predicted"/>
<feature type="domain" description="Endonuclease/exonuclease/phosphatase" evidence="1">
    <location>
        <begin position="5"/>
        <end position="161"/>
    </location>
</feature>
<dbReference type="SUPFAM" id="SSF56219">
    <property type="entry name" value="DNase I-like"/>
    <property type="match status" value="1"/>
</dbReference>